<name>A0A485KKB6_9STRA</name>
<protein>
    <submittedName>
        <fullName evidence="3">Aste57867_8435 protein</fullName>
    </submittedName>
</protein>
<dbReference type="AlphaFoldDB" id="A0A485KKB6"/>
<dbReference type="PANTHER" id="PTHR11607:SF3">
    <property type="entry name" value="LYSOSOMAL ALPHA-MANNOSIDASE"/>
    <property type="match status" value="1"/>
</dbReference>
<dbReference type="EMBL" id="CAADRA010005124">
    <property type="protein sequence ID" value="VFT85321.1"/>
    <property type="molecule type" value="Genomic_DNA"/>
</dbReference>
<dbReference type="EMBL" id="VJMH01005103">
    <property type="protein sequence ID" value="KAF0700989.1"/>
    <property type="molecule type" value="Genomic_DNA"/>
</dbReference>
<evidence type="ECO:0000259" key="1">
    <source>
        <dbReference type="Pfam" id="PF07748"/>
    </source>
</evidence>
<dbReference type="PANTHER" id="PTHR11607">
    <property type="entry name" value="ALPHA-MANNOSIDASE"/>
    <property type="match status" value="1"/>
</dbReference>
<dbReference type="GO" id="GO:0004559">
    <property type="term" value="F:alpha-mannosidase activity"/>
    <property type="evidence" value="ECO:0007669"/>
    <property type="project" value="InterPro"/>
</dbReference>
<dbReference type="InterPro" id="IPR011013">
    <property type="entry name" value="Gal_mutarotase_sf_dom"/>
</dbReference>
<sequence>MLGGKVPRASPLRFIYNPLPHTHTFSVALPLALSGAVVTFTNKTIVPSVVVPFVPIYKQALAARHPTNCVITTYACRKTRLVHSWSFAFGDWGALEYKLHNSDPSVVVEWTVGPIPIADHQGRETIVRFDTSIASEKTWYTDSNGLDFVKRVRNCRETWNLSLHDDEEAVAANYVPITMATYVRDKSTQFNVVTGRAQGVACSKEGSVDIMVHRRLLEDDHKGVDEHLNETETLLANGQRVTQGLTVRGAFALSVGPLDDAMVLLGHGAARPTRDPQVLIGSLAAQYWYQVAASAVSMLRAPSVDRFHEHPEWSKEEISLTGNRKVGAVNGTTVTLQALHVKAFEVCHHKDDTLSLAEDVARQVLGVKPIGSCITHF</sequence>
<dbReference type="SUPFAM" id="SSF74650">
    <property type="entry name" value="Galactose mutarotase-like"/>
    <property type="match status" value="1"/>
</dbReference>
<dbReference type="InterPro" id="IPR050843">
    <property type="entry name" value="Glycosyl_Hydrlase_38"/>
</dbReference>
<reference evidence="2" key="2">
    <citation type="submission" date="2019-06" db="EMBL/GenBank/DDBJ databases">
        <title>Genomics analysis of Aphanomyces spp. identifies a new class of oomycete effector associated with host adaptation.</title>
        <authorList>
            <person name="Gaulin E."/>
        </authorList>
    </citation>
    <scope>NUCLEOTIDE SEQUENCE</scope>
    <source>
        <strain evidence="2">CBS 578.67</strain>
    </source>
</reference>
<accession>A0A485KKB6</accession>
<dbReference type="Proteomes" id="UP000332933">
    <property type="component" value="Unassembled WGS sequence"/>
</dbReference>
<dbReference type="Gene3D" id="2.70.98.30">
    <property type="entry name" value="Golgi alpha-mannosidase II, domain 4"/>
    <property type="match status" value="1"/>
</dbReference>
<dbReference type="GO" id="GO:0030246">
    <property type="term" value="F:carbohydrate binding"/>
    <property type="evidence" value="ECO:0007669"/>
    <property type="project" value="InterPro"/>
</dbReference>
<keyword evidence="4" id="KW-1185">Reference proteome</keyword>
<dbReference type="Pfam" id="PF07748">
    <property type="entry name" value="Glyco_hydro_38C"/>
    <property type="match status" value="1"/>
</dbReference>
<proteinExistence type="predicted"/>
<feature type="domain" description="Glycosyl hydrolase family 38 C-terminal" evidence="1">
    <location>
        <begin position="93"/>
        <end position="221"/>
    </location>
</feature>
<evidence type="ECO:0000313" key="3">
    <source>
        <dbReference type="EMBL" id="VFT85321.1"/>
    </source>
</evidence>
<gene>
    <name evidence="3" type="primary">Aste57867_8435</name>
    <name evidence="2" type="ORF">As57867_008403</name>
    <name evidence="3" type="ORF">ASTE57867_8435</name>
</gene>
<reference evidence="3 4" key="1">
    <citation type="submission" date="2019-03" db="EMBL/GenBank/DDBJ databases">
        <authorList>
            <person name="Gaulin E."/>
            <person name="Dumas B."/>
        </authorList>
    </citation>
    <scope>NUCLEOTIDE SEQUENCE [LARGE SCALE GENOMIC DNA]</scope>
    <source>
        <strain evidence="3">CBS 568.67</strain>
    </source>
</reference>
<dbReference type="OrthoDB" id="2016903at2759"/>
<dbReference type="InterPro" id="IPR011682">
    <property type="entry name" value="Glyco_hydro_38_C"/>
</dbReference>
<evidence type="ECO:0000313" key="2">
    <source>
        <dbReference type="EMBL" id="KAF0700989.1"/>
    </source>
</evidence>
<dbReference type="GO" id="GO:0006013">
    <property type="term" value="P:mannose metabolic process"/>
    <property type="evidence" value="ECO:0007669"/>
    <property type="project" value="InterPro"/>
</dbReference>
<organism evidence="3 4">
    <name type="scientific">Aphanomyces stellatus</name>
    <dbReference type="NCBI Taxonomy" id="120398"/>
    <lineage>
        <taxon>Eukaryota</taxon>
        <taxon>Sar</taxon>
        <taxon>Stramenopiles</taxon>
        <taxon>Oomycota</taxon>
        <taxon>Saprolegniomycetes</taxon>
        <taxon>Saprolegniales</taxon>
        <taxon>Verrucalvaceae</taxon>
        <taxon>Aphanomyces</taxon>
    </lineage>
</organism>
<evidence type="ECO:0000313" key="4">
    <source>
        <dbReference type="Proteomes" id="UP000332933"/>
    </source>
</evidence>